<evidence type="ECO:0000256" key="1">
    <source>
        <dbReference type="PROSITE-ProRule" id="PRU00278"/>
    </source>
</evidence>
<evidence type="ECO:0000313" key="5">
    <source>
        <dbReference type="Proteomes" id="UP001501496"/>
    </source>
</evidence>
<dbReference type="InterPro" id="IPR046357">
    <property type="entry name" value="PPIase_dom_sf"/>
</dbReference>
<dbReference type="RefSeq" id="WP_344786153.1">
    <property type="nucleotide sequence ID" value="NZ_BAABCA010000001.1"/>
</dbReference>
<dbReference type="Pfam" id="PF13616">
    <property type="entry name" value="Rotamase_3"/>
    <property type="match status" value="1"/>
</dbReference>
<dbReference type="InterPro" id="IPR000297">
    <property type="entry name" value="PPIase_PpiC"/>
</dbReference>
<dbReference type="Gene3D" id="3.10.50.40">
    <property type="match status" value="1"/>
</dbReference>
<reference evidence="5" key="1">
    <citation type="journal article" date="2019" name="Int. J. Syst. Evol. Microbiol.">
        <title>The Global Catalogue of Microorganisms (GCM) 10K type strain sequencing project: providing services to taxonomists for standard genome sequencing and annotation.</title>
        <authorList>
            <consortium name="The Broad Institute Genomics Platform"/>
            <consortium name="The Broad Institute Genome Sequencing Center for Infectious Disease"/>
            <person name="Wu L."/>
            <person name="Ma J."/>
        </authorList>
    </citation>
    <scope>NUCLEOTIDE SEQUENCE [LARGE SCALE GENOMIC DNA]</scope>
    <source>
        <strain evidence="5">JCM 17630</strain>
    </source>
</reference>
<organism evidence="4 5">
    <name type="scientific">Postechiella marina</name>
    <dbReference type="NCBI Taxonomy" id="943941"/>
    <lineage>
        <taxon>Bacteria</taxon>
        <taxon>Pseudomonadati</taxon>
        <taxon>Bacteroidota</taxon>
        <taxon>Flavobacteriia</taxon>
        <taxon>Flavobacteriales</taxon>
        <taxon>Flavobacteriaceae</taxon>
        <taxon>Postechiella</taxon>
    </lineage>
</organism>
<keyword evidence="2" id="KW-0732">Signal</keyword>
<dbReference type="Proteomes" id="UP001501496">
    <property type="component" value="Unassembled WGS sequence"/>
</dbReference>
<feature type="domain" description="PpiC" evidence="3">
    <location>
        <begin position="95"/>
        <end position="195"/>
    </location>
</feature>
<evidence type="ECO:0000313" key="4">
    <source>
        <dbReference type="EMBL" id="GAA4231011.1"/>
    </source>
</evidence>
<name>A0ABP8C037_9FLAO</name>
<accession>A0ABP8C037</accession>
<sequence length="213" mass="24699">MPKFLLNCLLLAFATTVMAQKSATEKELKSLENIEQAETYLEKKASKKNKFIVFNEEKHKTTLAKKLFKMPVGGTEKTENEFEKTFYKVVEKIKTPYYRVAYIYLNGKQIDLKEVNSYRDDLITKYNNSSPFNFLAKRHSMDKNATRGGDSGWFSKNDKNSTFETLIIEDNHDLDAIFPLDIPSESSYYVVLKTHEPKEISEIKVLKIVEAKR</sequence>
<dbReference type="PROSITE" id="PS50198">
    <property type="entry name" value="PPIC_PPIASE_2"/>
    <property type="match status" value="1"/>
</dbReference>
<evidence type="ECO:0000259" key="3">
    <source>
        <dbReference type="PROSITE" id="PS50198"/>
    </source>
</evidence>
<keyword evidence="1" id="KW-0697">Rotamase</keyword>
<dbReference type="EMBL" id="BAABCA010000001">
    <property type="protein sequence ID" value="GAA4231011.1"/>
    <property type="molecule type" value="Genomic_DNA"/>
</dbReference>
<proteinExistence type="predicted"/>
<keyword evidence="5" id="KW-1185">Reference proteome</keyword>
<feature type="signal peptide" evidence="2">
    <location>
        <begin position="1"/>
        <end position="19"/>
    </location>
</feature>
<gene>
    <name evidence="4" type="ORF">GCM10022291_02530</name>
</gene>
<dbReference type="SUPFAM" id="SSF54534">
    <property type="entry name" value="FKBP-like"/>
    <property type="match status" value="1"/>
</dbReference>
<keyword evidence="1" id="KW-0413">Isomerase</keyword>
<feature type="chain" id="PRO_5046889652" description="PpiC domain-containing protein" evidence="2">
    <location>
        <begin position="20"/>
        <end position="213"/>
    </location>
</feature>
<protein>
    <recommendedName>
        <fullName evidence="3">PpiC domain-containing protein</fullName>
    </recommendedName>
</protein>
<comment type="caution">
    <text evidence="4">The sequence shown here is derived from an EMBL/GenBank/DDBJ whole genome shotgun (WGS) entry which is preliminary data.</text>
</comment>
<evidence type="ECO:0000256" key="2">
    <source>
        <dbReference type="SAM" id="SignalP"/>
    </source>
</evidence>